<dbReference type="InterPro" id="IPR001073">
    <property type="entry name" value="C1q_dom"/>
</dbReference>
<reference evidence="3" key="1">
    <citation type="submission" date="2020-07" db="EMBL/GenBank/DDBJ databases">
        <title>Clarias magur genome sequencing, assembly and annotation.</title>
        <authorList>
            <person name="Kushwaha B."/>
            <person name="Kumar R."/>
            <person name="Das P."/>
            <person name="Joshi C.G."/>
            <person name="Kumar D."/>
            <person name="Nagpure N.S."/>
            <person name="Pandey M."/>
            <person name="Agarwal S."/>
            <person name="Srivastava S."/>
            <person name="Singh M."/>
            <person name="Sahoo L."/>
            <person name="Jayasankar P."/>
            <person name="Meher P.K."/>
            <person name="Koringa P.G."/>
            <person name="Iquebal M.A."/>
            <person name="Das S.P."/>
            <person name="Bit A."/>
            <person name="Patnaik S."/>
            <person name="Patel N."/>
            <person name="Shah T.M."/>
            <person name="Hinsu A."/>
            <person name="Jena J.K."/>
        </authorList>
    </citation>
    <scope>NUCLEOTIDE SEQUENCE</scope>
    <source>
        <strain evidence="3">CIFAMagur01</strain>
        <tissue evidence="3">Testis</tissue>
    </source>
</reference>
<dbReference type="Gene3D" id="2.60.120.40">
    <property type="match status" value="1"/>
</dbReference>
<evidence type="ECO:0000259" key="2">
    <source>
        <dbReference type="PROSITE" id="PS50871"/>
    </source>
</evidence>
<dbReference type="EMBL" id="QNUK01000220">
    <property type="protein sequence ID" value="KAF5897805.1"/>
    <property type="molecule type" value="Genomic_DNA"/>
</dbReference>
<keyword evidence="4" id="KW-1185">Reference proteome</keyword>
<feature type="non-terminal residue" evidence="3">
    <location>
        <position position="108"/>
    </location>
</feature>
<dbReference type="Proteomes" id="UP000727407">
    <property type="component" value="Unassembled WGS sequence"/>
</dbReference>
<evidence type="ECO:0000313" key="3">
    <source>
        <dbReference type="EMBL" id="KAF5897805.1"/>
    </source>
</evidence>
<evidence type="ECO:0000256" key="1">
    <source>
        <dbReference type="SAM" id="Coils"/>
    </source>
</evidence>
<keyword evidence="1" id="KW-0175">Coiled coil</keyword>
<protein>
    <submittedName>
        <fullName evidence="3">Complement C1q-like protein 2</fullName>
    </submittedName>
</protein>
<feature type="coiled-coil region" evidence="1">
    <location>
        <begin position="14"/>
        <end position="62"/>
    </location>
</feature>
<comment type="caution">
    <text evidence="3">The sequence shown here is derived from an EMBL/GenBank/DDBJ whole genome shotgun (WGS) entry which is preliminary data.</text>
</comment>
<sequence>MAPNMNILAELGKIKVLEERLKTTEDVMQSQSNSVTELTSKLEELKGENEALKVALQNLQNENEVRKVAFSASLLASGEGHTGPKSSLTPLIYKKVFTNAGNGYDSDT</sequence>
<proteinExistence type="predicted"/>
<dbReference type="InterPro" id="IPR008983">
    <property type="entry name" value="Tumour_necrosis_fac-like_dom"/>
</dbReference>
<accession>A0A8J4TM95</accession>
<dbReference type="PROSITE" id="PS50871">
    <property type="entry name" value="C1Q"/>
    <property type="match status" value="1"/>
</dbReference>
<evidence type="ECO:0000313" key="4">
    <source>
        <dbReference type="Proteomes" id="UP000727407"/>
    </source>
</evidence>
<organism evidence="3 4">
    <name type="scientific">Clarias magur</name>
    <name type="common">Asian catfish</name>
    <name type="synonym">Macropteronotus magur</name>
    <dbReference type="NCBI Taxonomy" id="1594786"/>
    <lineage>
        <taxon>Eukaryota</taxon>
        <taxon>Metazoa</taxon>
        <taxon>Chordata</taxon>
        <taxon>Craniata</taxon>
        <taxon>Vertebrata</taxon>
        <taxon>Euteleostomi</taxon>
        <taxon>Actinopterygii</taxon>
        <taxon>Neopterygii</taxon>
        <taxon>Teleostei</taxon>
        <taxon>Ostariophysi</taxon>
        <taxon>Siluriformes</taxon>
        <taxon>Clariidae</taxon>
        <taxon>Clarias</taxon>
    </lineage>
</organism>
<dbReference type="AlphaFoldDB" id="A0A8J4TM95"/>
<name>A0A8J4TM95_CLAMG</name>
<feature type="domain" description="C1q" evidence="2">
    <location>
        <begin position="63"/>
        <end position="108"/>
    </location>
</feature>
<gene>
    <name evidence="3" type="primary">c1ql4l</name>
    <name evidence="3" type="ORF">DAT39_012464</name>
</gene>
<dbReference type="OrthoDB" id="10070467at2759"/>